<dbReference type="GeneID" id="81462035"/>
<name>A0A9W9S6U8_9EURO</name>
<evidence type="ECO:0000313" key="1">
    <source>
        <dbReference type="EMBL" id="KAJ5373116.1"/>
    </source>
</evidence>
<proteinExistence type="predicted"/>
<dbReference type="AlphaFoldDB" id="A0A9W9S6U8"/>
<reference evidence="1" key="1">
    <citation type="submission" date="2022-12" db="EMBL/GenBank/DDBJ databases">
        <authorList>
            <person name="Petersen C."/>
        </authorList>
    </citation>
    <scope>NUCLEOTIDE SEQUENCE</scope>
    <source>
        <strain evidence="1">IBT 3081</strain>
    </source>
</reference>
<gene>
    <name evidence="1" type="ORF">N7517_005122</name>
</gene>
<dbReference type="EMBL" id="JAPZBT010000002">
    <property type="protein sequence ID" value="KAJ5373116.1"/>
    <property type="molecule type" value="Genomic_DNA"/>
</dbReference>
<dbReference type="Proteomes" id="UP001147752">
    <property type="component" value="Unassembled WGS sequence"/>
</dbReference>
<keyword evidence="2" id="KW-1185">Reference proteome</keyword>
<accession>A0A9W9S6U8</accession>
<reference evidence="1" key="2">
    <citation type="journal article" date="2023" name="IMA Fungus">
        <title>Comparative genomic study of the Penicillium genus elucidates a diverse pangenome and 15 lateral gene transfer events.</title>
        <authorList>
            <person name="Petersen C."/>
            <person name="Sorensen T."/>
            <person name="Nielsen M.R."/>
            <person name="Sondergaard T.E."/>
            <person name="Sorensen J.L."/>
            <person name="Fitzpatrick D.A."/>
            <person name="Frisvad J.C."/>
            <person name="Nielsen K.L."/>
        </authorList>
    </citation>
    <scope>NUCLEOTIDE SEQUENCE</scope>
    <source>
        <strain evidence="1">IBT 3081</strain>
    </source>
</reference>
<protein>
    <submittedName>
        <fullName evidence="1">Uncharacterized protein</fullName>
    </submittedName>
</protein>
<comment type="caution">
    <text evidence="1">The sequence shown here is derived from an EMBL/GenBank/DDBJ whole genome shotgun (WGS) entry which is preliminary data.</text>
</comment>
<dbReference type="RefSeq" id="XP_056579102.1">
    <property type="nucleotide sequence ID" value="XM_056722852.1"/>
</dbReference>
<sequence length="73" mass="8321">MRFAYSSLKSTTHELAEFLSEELVSVLSDWAKKRNFPGLHYFAGQCGDKLVDYAGDNRVRETCADQHTPDDDH</sequence>
<organism evidence="1 2">
    <name type="scientific">Penicillium concentricum</name>
    <dbReference type="NCBI Taxonomy" id="293559"/>
    <lineage>
        <taxon>Eukaryota</taxon>
        <taxon>Fungi</taxon>
        <taxon>Dikarya</taxon>
        <taxon>Ascomycota</taxon>
        <taxon>Pezizomycotina</taxon>
        <taxon>Eurotiomycetes</taxon>
        <taxon>Eurotiomycetidae</taxon>
        <taxon>Eurotiales</taxon>
        <taxon>Aspergillaceae</taxon>
        <taxon>Penicillium</taxon>
    </lineage>
</organism>
<evidence type="ECO:0000313" key="2">
    <source>
        <dbReference type="Proteomes" id="UP001147752"/>
    </source>
</evidence>